<proteinExistence type="predicted"/>
<dbReference type="InterPro" id="IPR045684">
    <property type="entry name" value="DUF6191"/>
</dbReference>
<feature type="compositionally biased region" description="Basic and acidic residues" evidence="1">
    <location>
        <begin position="15"/>
        <end position="44"/>
    </location>
</feature>
<name>A0ABY4QZS2_9ACTN</name>
<dbReference type="EMBL" id="CP097332">
    <property type="protein sequence ID" value="UQX88602.1"/>
    <property type="molecule type" value="Genomic_DNA"/>
</dbReference>
<feature type="region of interest" description="Disordered" evidence="1">
    <location>
        <begin position="1"/>
        <end position="80"/>
    </location>
</feature>
<feature type="compositionally biased region" description="Acidic residues" evidence="1">
    <location>
        <begin position="68"/>
        <end position="80"/>
    </location>
</feature>
<keyword evidence="3" id="KW-1185">Reference proteome</keyword>
<gene>
    <name evidence="2" type="ORF">M6D93_01045</name>
</gene>
<dbReference type="RefSeq" id="WP_249772263.1">
    <property type="nucleotide sequence ID" value="NZ_CP097332.1"/>
</dbReference>
<evidence type="ECO:0000256" key="1">
    <source>
        <dbReference type="SAM" id="MobiDB-lite"/>
    </source>
</evidence>
<evidence type="ECO:0000313" key="2">
    <source>
        <dbReference type="EMBL" id="UQX88602.1"/>
    </source>
</evidence>
<evidence type="ECO:0000313" key="3">
    <source>
        <dbReference type="Proteomes" id="UP001056336"/>
    </source>
</evidence>
<protein>
    <submittedName>
        <fullName evidence="2">DUF6191 domain-containing protein</fullName>
    </submittedName>
</protein>
<reference evidence="2" key="1">
    <citation type="journal article" date="2018" name="Int. J. Syst. Evol. Microbiol.">
        <title>Jatrophihabitans telluris sp. nov., isolated from sediment soil of lava forest wetlands and the emended description of the genus Jatrophihabitans.</title>
        <authorList>
            <person name="Lee K.C."/>
            <person name="Suh M.K."/>
            <person name="Eom M.K."/>
            <person name="Kim K.K."/>
            <person name="Kim J.S."/>
            <person name="Kim D.S."/>
            <person name="Ko S.H."/>
            <person name="Shin Y.K."/>
            <person name="Lee J.S."/>
        </authorList>
    </citation>
    <scope>NUCLEOTIDE SEQUENCE</scope>
    <source>
        <strain evidence="2">N237</strain>
    </source>
</reference>
<dbReference type="Proteomes" id="UP001056336">
    <property type="component" value="Chromosome"/>
</dbReference>
<accession>A0ABY4QZS2</accession>
<organism evidence="2 3">
    <name type="scientific">Jatrophihabitans telluris</name>
    <dbReference type="NCBI Taxonomy" id="2038343"/>
    <lineage>
        <taxon>Bacteria</taxon>
        <taxon>Bacillati</taxon>
        <taxon>Actinomycetota</taxon>
        <taxon>Actinomycetes</taxon>
        <taxon>Jatrophihabitantales</taxon>
        <taxon>Jatrophihabitantaceae</taxon>
        <taxon>Jatrophihabitans</taxon>
    </lineage>
</organism>
<sequence>MTEWGIDTLFNPGKRHMDEEKRRLQSTREEVGDSSGGKRIDLDSGKLVIARKTPTAPPAESLGKDPADEAVDATEDGPSD</sequence>
<reference evidence="2" key="2">
    <citation type="submission" date="2022-05" db="EMBL/GenBank/DDBJ databases">
        <authorList>
            <person name="Kim J.-S."/>
            <person name="Lee K."/>
            <person name="Suh M."/>
            <person name="Eom M."/>
            <person name="Kim J.-S."/>
            <person name="Kim D.-S."/>
            <person name="Ko S.-H."/>
            <person name="Shin Y."/>
            <person name="Lee J.-S."/>
        </authorList>
    </citation>
    <scope>NUCLEOTIDE SEQUENCE</scope>
    <source>
        <strain evidence="2">N237</strain>
    </source>
</reference>
<dbReference type="Pfam" id="PF19690">
    <property type="entry name" value="DUF6191"/>
    <property type="match status" value="1"/>
</dbReference>